<dbReference type="EMBL" id="FUZV01000001">
    <property type="protein sequence ID" value="SKC65514.1"/>
    <property type="molecule type" value="Genomic_DNA"/>
</dbReference>
<evidence type="ECO:0000313" key="2">
    <source>
        <dbReference type="Proteomes" id="UP000190341"/>
    </source>
</evidence>
<proteinExistence type="predicted"/>
<dbReference type="STRING" id="428993.SAMN06296058_1885"/>
<gene>
    <name evidence="1" type="ORF">SAMN06296058_1885</name>
</gene>
<sequence>MQLQRIYSSWEAVKEATGTPSSRKRKVWREVLARRPAIAYWGDSWFSTPLYKNLYWHSFSRIDGISLRLGGPGRTAAKMITEAECRDYAERFLSREFDLVCLSIGGNDFLDARLEKMFRKSQRMSPQEAFEHVVNLGTFERLREIYFTAMTELSAVGGNFKVVGHGYAPIQRIGERGKTDIKNLGLAAPLIGNVGPWLWPTMQRVLASPAEARTFAHSLLTDGFRDRVLAPTAKKFRPLFSFVDFNRVPEAQEESFWYDEIHPTEAGFAVLANPYNAAIREALPATKRAAVG</sequence>
<protein>
    <recommendedName>
        <fullName evidence="3">GDSL-like Lipase/Acylhydrolase family protein</fullName>
    </recommendedName>
</protein>
<evidence type="ECO:0000313" key="1">
    <source>
        <dbReference type="EMBL" id="SKC65514.1"/>
    </source>
</evidence>
<dbReference type="InterPro" id="IPR036514">
    <property type="entry name" value="SGNH_hydro_sf"/>
</dbReference>
<dbReference type="SUPFAM" id="SSF52266">
    <property type="entry name" value="SGNH hydrolase"/>
    <property type="match status" value="1"/>
</dbReference>
<organism evidence="1 2">
    <name type="scientific">Pseudoxanthomonas indica</name>
    <dbReference type="NCBI Taxonomy" id="428993"/>
    <lineage>
        <taxon>Bacteria</taxon>
        <taxon>Pseudomonadati</taxon>
        <taxon>Pseudomonadota</taxon>
        <taxon>Gammaproteobacteria</taxon>
        <taxon>Lysobacterales</taxon>
        <taxon>Lysobacteraceae</taxon>
        <taxon>Pseudoxanthomonas</taxon>
    </lineage>
</organism>
<dbReference type="GO" id="GO:0016788">
    <property type="term" value="F:hydrolase activity, acting on ester bonds"/>
    <property type="evidence" value="ECO:0007669"/>
    <property type="project" value="UniProtKB-ARBA"/>
</dbReference>
<reference evidence="1 2" key="1">
    <citation type="submission" date="2017-02" db="EMBL/GenBank/DDBJ databases">
        <authorList>
            <person name="Peterson S.W."/>
        </authorList>
    </citation>
    <scope>NUCLEOTIDE SEQUENCE [LARGE SCALE GENOMIC DNA]</scope>
    <source>
        <strain evidence="1 2">P15</strain>
    </source>
</reference>
<dbReference type="AlphaFoldDB" id="A0A1T5KP32"/>
<keyword evidence="2" id="KW-1185">Reference proteome</keyword>
<dbReference type="RefSeq" id="WP_079724139.1">
    <property type="nucleotide sequence ID" value="NZ_BMCL01000002.1"/>
</dbReference>
<dbReference type="OrthoDB" id="6194308at2"/>
<dbReference type="Proteomes" id="UP000190341">
    <property type="component" value="Unassembled WGS sequence"/>
</dbReference>
<evidence type="ECO:0008006" key="3">
    <source>
        <dbReference type="Google" id="ProtNLM"/>
    </source>
</evidence>
<dbReference type="Gene3D" id="3.40.50.1110">
    <property type="entry name" value="SGNH hydrolase"/>
    <property type="match status" value="1"/>
</dbReference>
<accession>A0A1T5KP32</accession>
<name>A0A1T5KP32_9GAMM</name>